<dbReference type="Proteomes" id="UP000501690">
    <property type="component" value="Linkage Group LG2"/>
</dbReference>
<protein>
    <submittedName>
        <fullName evidence="2">Uncharacterized protein</fullName>
    </submittedName>
</protein>
<gene>
    <name evidence="2" type="ORF">DEO72_LG2g3584</name>
</gene>
<feature type="compositionally biased region" description="Low complexity" evidence="1">
    <location>
        <begin position="1"/>
        <end position="15"/>
    </location>
</feature>
<evidence type="ECO:0000313" key="3">
    <source>
        <dbReference type="Proteomes" id="UP000501690"/>
    </source>
</evidence>
<evidence type="ECO:0000313" key="2">
    <source>
        <dbReference type="EMBL" id="QCD83241.1"/>
    </source>
</evidence>
<proteinExistence type="predicted"/>
<reference evidence="2 3" key="1">
    <citation type="submission" date="2019-04" db="EMBL/GenBank/DDBJ databases">
        <title>An improved genome assembly and genetic linkage map for asparagus bean, Vigna unguiculata ssp. sesquipedialis.</title>
        <authorList>
            <person name="Xia Q."/>
            <person name="Zhang R."/>
            <person name="Dong Y."/>
        </authorList>
    </citation>
    <scope>NUCLEOTIDE SEQUENCE [LARGE SCALE GENOMIC DNA]</scope>
    <source>
        <tissue evidence="2">Leaf</tissue>
    </source>
</reference>
<dbReference type="EMBL" id="CP039346">
    <property type="protein sequence ID" value="QCD83241.1"/>
    <property type="molecule type" value="Genomic_DNA"/>
</dbReference>
<sequence length="52" mass="5994">MEQFPRQSRSSQGLSLRRKRSFAQATGPRLGETVNREPCKTREFSLRQSLLA</sequence>
<evidence type="ECO:0000256" key="1">
    <source>
        <dbReference type="SAM" id="MobiDB-lite"/>
    </source>
</evidence>
<name>A0A4D6L400_VIGUN</name>
<accession>A0A4D6L400</accession>
<organism evidence="2 3">
    <name type="scientific">Vigna unguiculata</name>
    <name type="common">Cowpea</name>
    <dbReference type="NCBI Taxonomy" id="3917"/>
    <lineage>
        <taxon>Eukaryota</taxon>
        <taxon>Viridiplantae</taxon>
        <taxon>Streptophyta</taxon>
        <taxon>Embryophyta</taxon>
        <taxon>Tracheophyta</taxon>
        <taxon>Spermatophyta</taxon>
        <taxon>Magnoliopsida</taxon>
        <taxon>eudicotyledons</taxon>
        <taxon>Gunneridae</taxon>
        <taxon>Pentapetalae</taxon>
        <taxon>rosids</taxon>
        <taxon>fabids</taxon>
        <taxon>Fabales</taxon>
        <taxon>Fabaceae</taxon>
        <taxon>Papilionoideae</taxon>
        <taxon>50 kb inversion clade</taxon>
        <taxon>NPAAA clade</taxon>
        <taxon>indigoferoid/millettioid clade</taxon>
        <taxon>Phaseoleae</taxon>
        <taxon>Vigna</taxon>
    </lineage>
</organism>
<dbReference type="AlphaFoldDB" id="A0A4D6L400"/>
<feature type="region of interest" description="Disordered" evidence="1">
    <location>
        <begin position="1"/>
        <end position="52"/>
    </location>
</feature>
<keyword evidence="3" id="KW-1185">Reference proteome</keyword>
<feature type="compositionally biased region" description="Basic and acidic residues" evidence="1">
    <location>
        <begin position="34"/>
        <end position="45"/>
    </location>
</feature>